<reference evidence="2 3" key="1">
    <citation type="journal article" date="2019" name="New Phytol.">
        <title>Comparative genomics reveals unique wood-decay strategies and fruiting body development in the Schizophyllaceae.</title>
        <authorList>
            <person name="Almasi E."/>
            <person name="Sahu N."/>
            <person name="Krizsan K."/>
            <person name="Balint B."/>
            <person name="Kovacs G.M."/>
            <person name="Kiss B."/>
            <person name="Cseklye J."/>
            <person name="Drula E."/>
            <person name="Henrissat B."/>
            <person name="Nagy I."/>
            <person name="Chovatia M."/>
            <person name="Adam C."/>
            <person name="LaButti K."/>
            <person name="Lipzen A."/>
            <person name="Riley R."/>
            <person name="Grigoriev I.V."/>
            <person name="Nagy L.G."/>
        </authorList>
    </citation>
    <scope>NUCLEOTIDE SEQUENCE [LARGE SCALE GENOMIC DNA]</scope>
    <source>
        <strain evidence="2 3">NL-1724</strain>
    </source>
</reference>
<keyword evidence="3" id="KW-1185">Reference proteome</keyword>
<dbReference type="Gene3D" id="3.40.20.10">
    <property type="entry name" value="Severin"/>
    <property type="match status" value="1"/>
</dbReference>
<evidence type="ECO:0000256" key="1">
    <source>
        <dbReference type="SAM" id="MobiDB-lite"/>
    </source>
</evidence>
<name>A0A550CKE3_9AGAR</name>
<protein>
    <recommendedName>
        <fullName evidence="4">ADF-H domain-containing protein</fullName>
    </recommendedName>
</protein>
<evidence type="ECO:0000313" key="3">
    <source>
        <dbReference type="Proteomes" id="UP000320762"/>
    </source>
</evidence>
<feature type="region of interest" description="Disordered" evidence="1">
    <location>
        <begin position="261"/>
        <end position="284"/>
    </location>
</feature>
<organism evidence="2 3">
    <name type="scientific">Schizophyllum amplum</name>
    <dbReference type="NCBI Taxonomy" id="97359"/>
    <lineage>
        <taxon>Eukaryota</taxon>
        <taxon>Fungi</taxon>
        <taxon>Dikarya</taxon>
        <taxon>Basidiomycota</taxon>
        <taxon>Agaricomycotina</taxon>
        <taxon>Agaricomycetes</taxon>
        <taxon>Agaricomycetidae</taxon>
        <taxon>Agaricales</taxon>
        <taxon>Schizophyllaceae</taxon>
        <taxon>Schizophyllum</taxon>
    </lineage>
</organism>
<feature type="compositionally biased region" description="Basic and acidic residues" evidence="1">
    <location>
        <begin position="471"/>
        <end position="493"/>
    </location>
</feature>
<evidence type="ECO:0008006" key="4">
    <source>
        <dbReference type="Google" id="ProtNLM"/>
    </source>
</evidence>
<dbReference type="AlphaFoldDB" id="A0A550CKE3"/>
<dbReference type="SUPFAM" id="SSF55753">
    <property type="entry name" value="Actin depolymerizing proteins"/>
    <property type="match status" value="1"/>
</dbReference>
<feature type="region of interest" description="Disordered" evidence="1">
    <location>
        <begin position="461"/>
        <end position="493"/>
    </location>
</feature>
<feature type="region of interest" description="Disordered" evidence="1">
    <location>
        <begin position="314"/>
        <end position="334"/>
    </location>
</feature>
<dbReference type="Proteomes" id="UP000320762">
    <property type="component" value="Unassembled WGS sequence"/>
</dbReference>
<feature type="compositionally biased region" description="Pro residues" evidence="1">
    <location>
        <begin position="182"/>
        <end position="191"/>
    </location>
</feature>
<dbReference type="InterPro" id="IPR029006">
    <property type="entry name" value="ADF-H/Gelsolin-like_dom_sf"/>
</dbReference>
<comment type="caution">
    <text evidence="2">The sequence shown here is derived from an EMBL/GenBank/DDBJ whole genome shotgun (WGS) entry which is preliminary data.</text>
</comment>
<feature type="compositionally biased region" description="Basic residues" evidence="1">
    <location>
        <begin position="207"/>
        <end position="216"/>
    </location>
</feature>
<feature type="region of interest" description="Disordered" evidence="1">
    <location>
        <begin position="377"/>
        <end position="409"/>
    </location>
</feature>
<dbReference type="STRING" id="97359.A0A550CKE3"/>
<dbReference type="EMBL" id="VDMD01000005">
    <property type="protein sequence ID" value="TRM65239.1"/>
    <property type="molecule type" value="Genomic_DNA"/>
</dbReference>
<gene>
    <name evidence="2" type="ORF">BD626DRAFT_556386</name>
</gene>
<dbReference type="OrthoDB" id="2123378at2759"/>
<feature type="region of interest" description="Disordered" evidence="1">
    <location>
        <begin position="144"/>
        <end position="238"/>
    </location>
</feature>
<dbReference type="SUPFAM" id="SSF50729">
    <property type="entry name" value="PH domain-like"/>
    <property type="match status" value="1"/>
</dbReference>
<evidence type="ECO:0000313" key="2">
    <source>
        <dbReference type="EMBL" id="TRM65239.1"/>
    </source>
</evidence>
<accession>A0A550CKE3</accession>
<feature type="compositionally biased region" description="Low complexity" evidence="1">
    <location>
        <begin position="172"/>
        <end position="181"/>
    </location>
</feature>
<proteinExistence type="predicted"/>
<sequence>MAAAHMADPGAVMSAYDSVLRGDADWLLVGYNDPTNPGDDVAVYAYGPGGLPELKRRMLQDPDRILIAFIREDAPNHPGALLVNYIPPNTSPSHRARALVHSRRLGAMLQAHQTTLTVDSLSVLTTTAIARALAAPDETHVIELGQPEPTSSYDNITPPPMSAQKQIDPMRRSFSTQRSRSPSPPYPPRSPSPVRKRSASMFSSLLSKRRSKRHGRRSEELPPPTPPKDKGTPPARANSVAPLQYYPAHAAERYSPPVEQYFAPMQTSPSPPPSLPPKARESTDRLSYSSDEVIVDHPMRTPTMLELPRESTAIPSTSFVPPQRSSSLANRVASPPPVAHRVVPLPEKWSSVVVAPDPAERARRRIEAQRQRDREAAEALRLEEEHQQRIKAEREARRREELEEEARRRASIENEIRRATSERRRREQLEREEEERRAREIAERKRLARLRRQEEHRRLEQWRAQQAQAAEEAKRQEAQARRSHDMERKRKIEQAEAKVKTAAASDALVTGWVTLQTPEYPLAWRRRYYKVIGDTVFLYRNPKDMAQHLDQVELRGKLRALKEWNEGYEELESIPHSFAIEFTDERGPWSAFADNEEEKYKLLGLLHHAAGL</sequence>
<dbReference type="CDD" id="cd00821">
    <property type="entry name" value="PH"/>
    <property type="match status" value="1"/>
</dbReference>
<feature type="compositionally biased region" description="Polar residues" evidence="1">
    <location>
        <begin position="314"/>
        <end position="329"/>
    </location>
</feature>